<evidence type="ECO:0000313" key="1">
    <source>
        <dbReference type="EMBL" id="SUZ93847.1"/>
    </source>
</evidence>
<gene>
    <name evidence="1" type="ORF">METZ01_LOCUS46701</name>
</gene>
<dbReference type="AlphaFoldDB" id="A0A381RV56"/>
<sequence length="37" mass="4385">MYINKNKWNEHLFRPPKADKPVSFAAICLVIEDGYEF</sequence>
<reference evidence="1" key="1">
    <citation type="submission" date="2018-05" db="EMBL/GenBank/DDBJ databases">
        <authorList>
            <person name="Lanie J.A."/>
            <person name="Ng W.-L."/>
            <person name="Kazmierczak K.M."/>
            <person name="Andrzejewski T.M."/>
            <person name="Davidsen T.M."/>
            <person name="Wayne K.J."/>
            <person name="Tettelin H."/>
            <person name="Glass J.I."/>
            <person name="Rusch D."/>
            <person name="Podicherti R."/>
            <person name="Tsui H.-C.T."/>
            <person name="Winkler M.E."/>
        </authorList>
    </citation>
    <scope>NUCLEOTIDE SEQUENCE</scope>
</reference>
<organism evidence="1">
    <name type="scientific">marine metagenome</name>
    <dbReference type="NCBI Taxonomy" id="408172"/>
    <lineage>
        <taxon>unclassified sequences</taxon>
        <taxon>metagenomes</taxon>
        <taxon>ecological metagenomes</taxon>
    </lineage>
</organism>
<accession>A0A381RV56</accession>
<name>A0A381RV56_9ZZZZ</name>
<protein>
    <submittedName>
        <fullName evidence="1">Uncharacterized protein</fullName>
    </submittedName>
</protein>
<dbReference type="EMBL" id="UINC01002181">
    <property type="protein sequence ID" value="SUZ93847.1"/>
    <property type="molecule type" value="Genomic_DNA"/>
</dbReference>
<proteinExistence type="predicted"/>